<sequence>METFVIDIPQADLDDLVERLRRTRRPDALEGVGWSYGVPPEAVRELADYWLDGYSWREHEARLNTLPQYTTVIDGQRVHFAHIRSPREDALPLLLTHGWPSSFADFTRVIEPLSRDFHLVIPSIPGFAFSGPTTETGWGVRRIAAAWAELMRGLGYPRYGTQGGDFGALISPEVARLDPEHVVGVHVNALTTLPNDDMTGLTEAEAERAKGVERWHRHHSGYAMIQSTRPQTLAYGLADSPTGQLAWNLDAYASWGQDIGGLSRDDILTNVTIYWLTDTAGSSGRLYRESASAWERPAEPGKTPTAVAVFPGDSSVRRYAEVAHNVVRWSEFPAGGHYAALQAPLLLAADIREFFTALSP</sequence>
<dbReference type="GO" id="GO:0016787">
    <property type="term" value="F:hydrolase activity"/>
    <property type="evidence" value="ECO:0007669"/>
    <property type="project" value="UniProtKB-KW"/>
</dbReference>
<dbReference type="Pfam" id="PF06441">
    <property type="entry name" value="EHN"/>
    <property type="match status" value="1"/>
</dbReference>
<comment type="similarity">
    <text evidence="1">Belongs to the peptidase S33 family.</text>
</comment>
<name>A0ABW4GVK8_9ACTN</name>
<dbReference type="InterPro" id="IPR000639">
    <property type="entry name" value="Epox_hydrolase-like"/>
</dbReference>
<accession>A0ABW4GVK8</accession>
<proteinExistence type="inferred from homology"/>
<comment type="caution">
    <text evidence="5">The sequence shown here is derived from an EMBL/GenBank/DDBJ whole genome shotgun (WGS) entry which is preliminary data.</text>
</comment>
<keyword evidence="3 5" id="KW-0378">Hydrolase</keyword>
<keyword evidence="2" id="KW-0058">Aromatic hydrocarbons catabolism</keyword>
<reference evidence="6" key="1">
    <citation type="journal article" date="2019" name="Int. J. Syst. Evol. Microbiol.">
        <title>The Global Catalogue of Microorganisms (GCM) 10K type strain sequencing project: providing services to taxonomists for standard genome sequencing and annotation.</title>
        <authorList>
            <consortium name="The Broad Institute Genomics Platform"/>
            <consortium name="The Broad Institute Genome Sequencing Center for Infectious Disease"/>
            <person name="Wu L."/>
            <person name="Ma J."/>
        </authorList>
    </citation>
    <scope>NUCLEOTIDE SEQUENCE [LARGE SCALE GENOMIC DNA]</scope>
    <source>
        <strain evidence="6">CGMCC 1.15399</strain>
    </source>
</reference>
<dbReference type="EC" id="3.-.-.-" evidence="5"/>
<dbReference type="Gene3D" id="3.40.50.1820">
    <property type="entry name" value="alpha/beta hydrolase"/>
    <property type="match status" value="1"/>
</dbReference>
<dbReference type="PANTHER" id="PTHR21661:SF35">
    <property type="entry name" value="EPOXIDE HYDROLASE"/>
    <property type="match status" value="1"/>
</dbReference>
<evidence type="ECO:0000313" key="6">
    <source>
        <dbReference type="Proteomes" id="UP001597097"/>
    </source>
</evidence>
<evidence type="ECO:0000313" key="5">
    <source>
        <dbReference type="EMBL" id="MFD1546364.1"/>
    </source>
</evidence>
<evidence type="ECO:0000256" key="2">
    <source>
        <dbReference type="ARBA" id="ARBA00022797"/>
    </source>
</evidence>
<gene>
    <name evidence="5" type="ORF">ACFSJ0_55675</name>
</gene>
<evidence type="ECO:0000256" key="3">
    <source>
        <dbReference type="ARBA" id="ARBA00022801"/>
    </source>
</evidence>
<dbReference type="Proteomes" id="UP001597097">
    <property type="component" value="Unassembled WGS sequence"/>
</dbReference>
<dbReference type="InterPro" id="IPR016292">
    <property type="entry name" value="Epoxide_hydrolase"/>
</dbReference>
<dbReference type="RefSeq" id="WP_246653237.1">
    <property type="nucleotide sequence ID" value="NZ_JAHKRM010000027.1"/>
</dbReference>
<evidence type="ECO:0000259" key="4">
    <source>
        <dbReference type="Pfam" id="PF06441"/>
    </source>
</evidence>
<evidence type="ECO:0000256" key="1">
    <source>
        <dbReference type="ARBA" id="ARBA00010088"/>
    </source>
</evidence>
<dbReference type="SUPFAM" id="SSF53474">
    <property type="entry name" value="alpha/beta-Hydrolases"/>
    <property type="match status" value="1"/>
</dbReference>
<dbReference type="PIRSF" id="PIRSF001112">
    <property type="entry name" value="Epoxide_hydrolase"/>
    <property type="match status" value="1"/>
</dbReference>
<dbReference type="InterPro" id="IPR010497">
    <property type="entry name" value="Epoxide_hydro_N"/>
</dbReference>
<organism evidence="5 6">
    <name type="scientific">Nonomuraea guangzhouensis</name>
    <dbReference type="NCBI Taxonomy" id="1291555"/>
    <lineage>
        <taxon>Bacteria</taxon>
        <taxon>Bacillati</taxon>
        <taxon>Actinomycetota</taxon>
        <taxon>Actinomycetes</taxon>
        <taxon>Streptosporangiales</taxon>
        <taxon>Streptosporangiaceae</taxon>
        <taxon>Nonomuraea</taxon>
    </lineage>
</organism>
<protein>
    <submittedName>
        <fullName evidence="5">Epoxide hydrolase family protein</fullName>
        <ecNumber evidence="5">3.-.-.-</ecNumber>
    </submittedName>
</protein>
<dbReference type="PRINTS" id="PR00412">
    <property type="entry name" value="EPOXHYDRLASE"/>
</dbReference>
<dbReference type="EMBL" id="JBHUCM010000066">
    <property type="protein sequence ID" value="MFD1546364.1"/>
    <property type="molecule type" value="Genomic_DNA"/>
</dbReference>
<keyword evidence="6" id="KW-1185">Reference proteome</keyword>
<dbReference type="InterPro" id="IPR029058">
    <property type="entry name" value="AB_hydrolase_fold"/>
</dbReference>
<feature type="domain" description="Epoxide hydrolase N-terminal" evidence="4">
    <location>
        <begin position="2"/>
        <end position="106"/>
    </location>
</feature>
<dbReference type="PANTHER" id="PTHR21661">
    <property type="entry name" value="EPOXIDE HYDROLASE 1-RELATED"/>
    <property type="match status" value="1"/>
</dbReference>